<reference evidence="13" key="1">
    <citation type="journal article" date="2024" name="Gigascience">
        <title>Chromosome-level genome of the poultry shaft louse Menopon gallinae provides insight into the host-switching and adaptive evolution of parasitic lice.</title>
        <authorList>
            <person name="Xu Y."/>
            <person name="Ma L."/>
            <person name="Liu S."/>
            <person name="Liang Y."/>
            <person name="Liu Q."/>
            <person name="He Z."/>
            <person name="Tian L."/>
            <person name="Duan Y."/>
            <person name="Cai W."/>
            <person name="Li H."/>
            <person name="Song F."/>
        </authorList>
    </citation>
    <scope>NUCLEOTIDE SEQUENCE</scope>
    <source>
        <strain evidence="13">Cailab_2023a</strain>
    </source>
</reference>
<dbReference type="GO" id="GO:0006370">
    <property type="term" value="P:7-methylguanosine mRNA capping"/>
    <property type="evidence" value="ECO:0007669"/>
    <property type="project" value="UniProtKB-KW"/>
</dbReference>
<sequence length="801" mass="93849">MSRRRPHEDDEGYDRAYRKRRRVSENQEIEDRLESLILRVGEKSTSSLESNLEGLASVLEADLSTFRNKILRILTDCATKMPEKCTIYTTLVGLLNVKNYNFGGEFVEYMVRNFKESLKGCRWDSARYSLRFLADLVNCHVIAAGSLVQLLTNMVEASMEDGVPQVRKDWYVYAVLCTLPWIGRELYEKKEQALENLLVTIQVFLGKRQKKHLPALRVWSSDNPHPQEEYLDCLWAQICKLRQDNWQEKHIPRPYIAFDSVLSEALQHNLPAILPPPHHESYIYPMPSVVFRMFDYTDCPEGPILPGAHSIERFLIEEHLHQIIEMFHLERKECAAHLLNFPYKTKIPLDYCIVEVIFGELFHMPNPRYLEICYGSILIELCKLQPSTMPQVLAQATEILFMRIDTMNTSCFDRLVSWFAYHLSNFQFRWSWEDWSECLALETDHPKPKFVQETLHKALRLSYYQRIKEMVTEPFECLLPPKPEICYKYNGDESGSLPGSSVANQLMAKIRGKCSPEEVIGVLKELPNPAMDDDTGDSRFHPLKIDVFVQTLLYLGCKSFSHSFAAISKFHYIFKILAESEEAQICILRNLYEIWHQHPQMICVLIEKMLKTQIIECSAVANWIFSKEMSSEFTRMYLWEILHLTIKKMNKHVARVSRELSDARERLGRGDTDSDSDNENKNSDEKEKPTEEMVDRMEERLEAAQADQKNLFLIIFQRFIMNLSEHLARCDTDGKDFDTHWYRWTIGRLQQVFMMHHEQVQKYSATLETLLFTSDLDHHILEVFHQFLSLRSFKHVTYTVI</sequence>
<dbReference type="GO" id="GO:0003729">
    <property type="term" value="F:mRNA binding"/>
    <property type="evidence" value="ECO:0007669"/>
    <property type="project" value="TreeGrafter"/>
</dbReference>
<accession>A0AAW2HKM6</accession>
<keyword evidence="7" id="KW-0943">RNA-mediated gene silencing</keyword>
<gene>
    <name evidence="13" type="ORF">PYX00_007861</name>
</gene>
<name>A0AAW2HKM6_9NEOP</name>
<dbReference type="InterPro" id="IPR016024">
    <property type="entry name" value="ARM-type_fold"/>
</dbReference>
<dbReference type="FunFam" id="1.25.40.180:FF:000010">
    <property type="entry name" value="Nuclear cap-binding protein subunit 1"/>
    <property type="match status" value="1"/>
</dbReference>
<comment type="subunit">
    <text evidence="3">Component of the nuclear cap-binding complex (CBC), a heterodimer composed of Cbp80 and Cbp20 that interacts with m7GpppG-capped RNA.</text>
</comment>
<dbReference type="InterPro" id="IPR003890">
    <property type="entry name" value="MIF4G-like_typ-3"/>
</dbReference>
<dbReference type="InterPro" id="IPR015174">
    <property type="entry name" value="MIF4G-like_typ-2"/>
</dbReference>
<dbReference type="FunFam" id="1.25.40.180:FF:000041">
    <property type="entry name" value="Nuclear cap-binding protein subunit 1"/>
    <property type="match status" value="1"/>
</dbReference>
<evidence type="ECO:0000256" key="6">
    <source>
        <dbReference type="ARBA" id="ARBA00023042"/>
    </source>
</evidence>
<evidence type="ECO:0000256" key="8">
    <source>
        <dbReference type="ARBA" id="ARBA00023187"/>
    </source>
</evidence>
<dbReference type="GO" id="GO:0005634">
    <property type="term" value="C:nucleus"/>
    <property type="evidence" value="ECO:0007669"/>
    <property type="project" value="UniProtKB-SubCell"/>
</dbReference>
<evidence type="ECO:0000256" key="9">
    <source>
        <dbReference type="ARBA" id="ARBA00023242"/>
    </source>
</evidence>
<evidence type="ECO:0000313" key="13">
    <source>
        <dbReference type="EMBL" id="KAL0270449.1"/>
    </source>
</evidence>
<evidence type="ECO:0000256" key="3">
    <source>
        <dbReference type="ARBA" id="ARBA00011361"/>
    </source>
</evidence>
<feature type="domain" description="MIF4G" evidence="12">
    <location>
        <begin position="30"/>
        <end position="242"/>
    </location>
</feature>
<keyword evidence="9" id="KW-0539">Nucleus</keyword>
<dbReference type="Pfam" id="PF02854">
    <property type="entry name" value="MIF4G"/>
    <property type="match status" value="1"/>
</dbReference>
<keyword evidence="5" id="KW-0507">mRNA processing</keyword>
<evidence type="ECO:0000256" key="7">
    <source>
        <dbReference type="ARBA" id="ARBA00023158"/>
    </source>
</evidence>
<dbReference type="GO" id="GO:0006406">
    <property type="term" value="P:mRNA export from nucleus"/>
    <property type="evidence" value="ECO:0007669"/>
    <property type="project" value="InterPro"/>
</dbReference>
<dbReference type="Gene3D" id="1.25.40.180">
    <property type="match status" value="3"/>
</dbReference>
<feature type="region of interest" description="Disordered" evidence="11">
    <location>
        <begin position="664"/>
        <end position="694"/>
    </location>
</feature>
<dbReference type="GO" id="GO:0031053">
    <property type="term" value="P:primary miRNA processing"/>
    <property type="evidence" value="ECO:0007669"/>
    <property type="project" value="UniProtKB-ARBA"/>
</dbReference>
<evidence type="ECO:0000256" key="10">
    <source>
        <dbReference type="ARBA" id="ARBA00030965"/>
    </source>
</evidence>
<keyword evidence="8" id="KW-0508">mRNA splicing</keyword>
<dbReference type="InterPro" id="IPR015172">
    <property type="entry name" value="MIF4G-like_typ-1"/>
</dbReference>
<dbReference type="PANTHER" id="PTHR12412:SF2">
    <property type="entry name" value="NUCLEAR CAP-BINDING PROTEIN SUBUNIT 1"/>
    <property type="match status" value="1"/>
</dbReference>
<comment type="caution">
    <text evidence="13">The sequence shown here is derived from an EMBL/GenBank/DDBJ whole genome shotgun (WGS) entry which is preliminary data.</text>
</comment>
<dbReference type="GO" id="GO:0000339">
    <property type="term" value="F:RNA cap binding"/>
    <property type="evidence" value="ECO:0007669"/>
    <property type="project" value="InterPro"/>
</dbReference>
<dbReference type="AlphaFoldDB" id="A0AAW2HKM6"/>
<comment type="similarity">
    <text evidence="2">Belongs to the NCBP1 family.</text>
</comment>
<evidence type="ECO:0000256" key="4">
    <source>
        <dbReference type="ARBA" id="ARBA00019879"/>
    </source>
</evidence>
<evidence type="ECO:0000256" key="11">
    <source>
        <dbReference type="SAM" id="MobiDB-lite"/>
    </source>
</evidence>
<dbReference type="SUPFAM" id="SSF48371">
    <property type="entry name" value="ARM repeat"/>
    <property type="match status" value="3"/>
</dbReference>
<dbReference type="GO" id="GO:0000184">
    <property type="term" value="P:nuclear-transcribed mRNA catabolic process, nonsense-mediated decay"/>
    <property type="evidence" value="ECO:0007669"/>
    <property type="project" value="TreeGrafter"/>
</dbReference>
<dbReference type="EMBL" id="JARGDH010000004">
    <property type="protein sequence ID" value="KAL0270449.1"/>
    <property type="molecule type" value="Genomic_DNA"/>
</dbReference>
<comment type="subcellular location">
    <subcellularLocation>
        <location evidence="1">Nucleus</location>
    </subcellularLocation>
</comment>
<proteinExistence type="inferred from homology"/>
<evidence type="ECO:0000256" key="1">
    <source>
        <dbReference type="ARBA" id="ARBA00004123"/>
    </source>
</evidence>
<keyword evidence="6" id="KW-0506">mRNA capping</keyword>
<organism evidence="13">
    <name type="scientific">Menopon gallinae</name>
    <name type="common">poultry shaft louse</name>
    <dbReference type="NCBI Taxonomy" id="328185"/>
    <lineage>
        <taxon>Eukaryota</taxon>
        <taxon>Metazoa</taxon>
        <taxon>Ecdysozoa</taxon>
        <taxon>Arthropoda</taxon>
        <taxon>Hexapoda</taxon>
        <taxon>Insecta</taxon>
        <taxon>Pterygota</taxon>
        <taxon>Neoptera</taxon>
        <taxon>Paraneoptera</taxon>
        <taxon>Psocodea</taxon>
        <taxon>Troctomorpha</taxon>
        <taxon>Phthiraptera</taxon>
        <taxon>Amblycera</taxon>
        <taxon>Menoponidae</taxon>
        <taxon>Menopon</taxon>
    </lineage>
</organism>
<evidence type="ECO:0000256" key="2">
    <source>
        <dbReference type="ARBA" id="ARBA00007413"/>
    </source>
</evidence>
<evidence type="ECO:0000256" key="5">
    <source>
        <dbReference type="ARBA" id="ARBA00022664"/>
    </source>
</evidence>
<evidence type="ECO:0000259" key="12">
    <source>
        <dbReference type="SMART" id="SM00543"/>
    </source>
</evidence>
<dbReference type="Pfam" id="PF09088">
    <property type="entry name" value="MIF4G_like"/>
    <property type="match status" value="1"/>
</dbReference>
<dbReference type="GO" id="GO:0005846">
    <property type="term" value="C:nuclear cap binding complex"/>
    <property type="evidence" value="ECO:0007669"/>
    <property type="project" value="InterPro"/>
</dbReference>
<protein>
    <recommendedName>
        <fullName evidence="4">Nuclear cap-binding protein subunit 1</fullName>
    </recommendedName>
    <alternativeName>
        <fullName evidence="10">80 kDa nuclear cap-binding protein</fullName>
    </alternativeName>
</protein>
<dbReference type="InterPro" id="IPR027159">
    <property type="entry name" value="CBP80"/>
</dbReference>
<dbReference type="GO" id="GO:0008380">
    <property type="term" value="P:RNA splicing"/>
    <property type="evidence" value="ECO:0007669"/>
    <property type="project" value="UniProtKB-KW"/>
</dbReference>
<dbReference type="SMART" id="SM00543">
    <property type="entry name" value="MIF4G"/>
    <property type="match status" value="1"/>
</dbReference>
<dbReference type="PANTHER" id="PTHR12412">
    <property type="entry name" value="CAP BINDING PROTEIN"/>
    <property type="match status" value="1"/>
</dbReference>
<dbReference type="Pfam" id="PF09090">
    <property type="entry name" value="MIF4G_like_2"/>
    <property type="match status" value="1"/>
</dbReference>